<dbReference type="Pfam" id="PF05652">
    <property type="entry name" value="DcpS"/>
    <property type="match status" value="1"/>
</dbReference>
<feature type="active site" description="Nucleophile" evidence="2">
    <location>
        <position position="241"/>
    </location>
</feature>
<dbReference type="OrthoDB" id="10264956at2759"/>
<dbReference type="RefSeq" id="XP_021871188.1">
    <property type="nucleotide sequence ID" value="XM_022017468.1"/>
</dbReference>
<dbReference type="PANTHER" id="PTHR12978:SF0">
    <property type="entry name" value="M7GPPPX DIPHOSPHATASE"/>
    <property type="match status" value="1"/>
</dbReference>
<dbReference type="FunCoup" id="A0A1Y1UGF5">
    <property type="interactions" value="448"/>
</dbReference>
<evidence type="ECO:0000256" key="2">
    <source>
        <dbReference type="PIRSR" id="PIRSR028973-1"/>
    </source>
</evidence>
<dbReference type="GO" id="GO:0005634">
    <property type="term" value="C:nucleus"/>
    <property type="evidence" value="ECO:0007669"/>
    <property type="project" value="TreeGrafter"/>
</dbReference>
<proteinExistence type="inferred from homology"/>
<dbReference type="GeneID" id="33559277"/>
<accession>A0A1Y1UGF5</accession>
<feature type="binding site" evidence="3">
    <location>
        <position position="149"/>
    </location>
    <ligand>
        <name>substrate</name>
    </ligand>
</feature>
<organism evidence="4 5">
    <name type="scientific">Kockovaella imperatae</name>
    <dbReference type="NCBI Taxonomy" id="4999"/>
    <lineage>
        <taxon>Eukaryota</taxon>
        <taxon>Fungi</taxon>
        <taxon>Dikarya</taxon>
        <taxon>Basidiomycota</taxon>
        <taxon>Agaricomycotina</taxon>
        <taxon>Tremellomycetes</taxon>
        <taxon>Tremellales</taxon>
        <taxon>Cuniculitremaceae</taxon>
        <taxon>Kockovaella</taxon>
    </lineage>
</organism>
<dbReference type="Gene3D" id="3.30.428.10">
    <property type="entry name" value="HIT-like"/>
    <property type="match status" value="1"/>
</dbReference>
<protein>
    <submittedName>
        <fullName evidence="4">HIT-like domain-containing protein</fullName>
    </submittedName>
</protein>
<dbReference type="Proteomes" id="UP000193218">
    <property type="component" value="Unassembled WGS sequence"/>
</dbReference>
<name>A0A1Y1UGF5_9TREE</name>
<dbReference type="SUPFAM" id="SSF102860">
    <property type="entry name" value="mRNA decapping enzyme DcpS N-terminal domain"/>
    <property type="match status" value="1"/>
</dbReference>
<dbReference type="AlphaFoldDB" id="A0A1Y1UGF5"/>
<dbReference type="InterPro" id="IPR036265">
    <property type="entry name" value="HIT-like_sf"/>
</dbReference>
<dbReference type="Gene3D" id="3.30.200.40">
    <property type="entry name" value="Scavenger mRNA decapping enzyme, N-terminal domain"/>
    <property type="match status" value="1"/>
</dbReference>
<dbReference type="GO" id="GO:0000340">
    <property type="term" value="F:RNA 7-methylguanosine cap binding"/>
    <property type="evidence" value="ECO:0007669"/>
    <property type="project" value="TreeGrafter"/>
</dbReference>
<feature type="binding site" evidence="3">
    <location>
        <position position="139"/>
    </location>
    <ligand>
        <name>substrate</name>
    </ligand>
</feature>
<comment type="similarity">
    <text evidence="1">Belongs to the HIT family.</text>
</comment>
<evidence type="ECO:0000256" key="1">
    <source>
        <dbReference type="ARBA" id="ARBA00010208"/>
    </source>
</evidence>
<dbReference type="GO" id="GO:0000932">
    <property type="term" value="C:P-body"/>
    <property type="evidence" value="ECO:0007669"/>
    <property type="project" value="TreeGrafter"/>
</dbReference>
<dbReference type="InterPro" id="IPR008594">
    <property type="entry name" value="DcpS/DCS2"/>
</dbReference>
<evidence type="ECO:0000256" key="3">
    <source>
        <dbReference type="PIRSR" id="PIRSR028973-2"/>
    </source>
</evidence>
<dbReference type="EMBL" id="NBSH01000006">
    <property type="protein sequence ID" value="ORX37150.1"/>
    <property type="molecule type" value="Genomic_DNA"/>
</dbReference>
<feature type="binding site" evidence="3">
    <location>
        <begin position="232"/>
        <end position="243"/>
    </location>
    <ligand>
        <name>substrate</name>
    </ligand>
</feature>
<dbReference type="InParanoid" id="A0A1Y1UGF5"/>
<dbReference type="GO" id="GO:0016787">
    <property type="term" value="F:hydrolase activity"/>
    <property type="evidence" value="ECO:0007669"/>
    <property type="project" value="InterPro"/>
</dbReference>
<dbReference type="PANTHER" id="PTHR12978">
    <property type="entry name" value="HISTIDINE TRIAD HIT PROTEIN MEMBER"/>
    <property type="match status" value="1"/>
</dbReference>
<sequence>MDHPVDLETLKTFEFDRILSESTTTGSIYLLGKLHNESAIIHLQRTILSADGASELVKHGLEEIKVFLDNRPYFSAHALLARSTSSLPDLQIKLIWPATEIHIAKYTLQERVMVSETAEKYAKVVVPYIESFPPDRIQWVYNILEGKKEADRVLYRDDDPSRGFLILPDLKWDQTSMTALYLVVLVQDRTIRSLRDLTRDHVPLLRRIRQQAFITAKEVFNVEPNKLRLFIHYQPSYYHFHVHVVHIDHENLSGMMVGQARLLEDIISLSILQQMTLTYALGVEHGLYASFLAASN</sequence>
<dbReference type="STRING" id="4999.A0A1Y1UGF5"/>
<evidence type="ECO:0000313" key="5">
    <source>
        <dbReference type="Proteomes" id="UP000193218"/>
    </source>
</evidence>
<dbReference type="PIRSF" id="PIRSF028973">
    <property type="entry name" value="Scavenger_mRNA_decap_enz"/>
    <property type="match status" value="1"/>
</dbReference>
<comment type="caution">
    <text evidence="4">The sequence shown here is derived from an EMBL/GenBank/DDBJ whole genome shotgun (WGS) entry which is preliminary data.</text>
</comment>
<dbReference type="Pfam" id="PF11969">
    <property type="entry name" value="DcpS_C"/>
    <property type="match status" value="1"/>
</dbReference>
<dbReference type="SUPFAM" id="SSF54197">
    <property type="entry name" value="HIT-like"/>
    <property type="match status" value="1"/>
</dbReference>
<keyword evidence="5" id="KW-1185">Reference proteome</keyword>
<reference evidence="4 5" key="1">
    <citation type="submission" date="2017-03" db="EMBL/GenBank/DDBJ databases">
        <title>Widespread Adenine N6-methylation of Active Genes in Fungi.</title>
        <authorList>
            <consortium name="DOE Joint Genome Institute"/>
            <person name="Mondo S.J."/>
            <person name="Dannebaum R.O."/>
            <person name="Kuo R.C."/>
            <person name="Louie K.B."/>
            <person name="Bewick A.J."/>
            <person name="Labutti K."/>
            <person name="Haridas S."/>
            <person name="Kuo A."/>
            <person name="Salamov A."/>
            <person name="Ahrendt S.R."/>
            <person name="Lau R."/>
            <person name="Bowen B.P."/>
            <person name="Lipzen A."/>
            <person name="Sullivan W."/>
            <person name="Andreopoulos W.B."/>
            <person name="Clum A."/>
            <person name="Lindquist E."/>
            <person name="Daum C."/>
            <person name="Northen T.R."/>
            <person name="Ramamoorthy G."/>
            <person name="Schmitz R.J."/>
            <person name="Gryganskyi A."/>
            <person name="Culley D."/>
            <person name="Magnuson J."/>
            <person name="James T.Y."/>
            <person name="O'Malley M.A."/>
            <person name="Stajich J.E."/>
            <person name="Spatafora J.W."/>
            <person name="Visel A."/>
            <person name="Grigoriev I.V."/>
        </authorList>
    </citation>
    <scope>NUCLEOTIDE SEQUENCE [LARGE SCALE GENOMIC DNA]</scope>
    <source>
        <strain evidence="4 5">NRRL Y-17943</strain>
    </source>
</reference>
<dbReference type="InterPro" id="IPR011145">
    <property type="entry name" value="Scavenger_mRNA_decap_enz_N"/>
</dbReference>
<evidence type="ECO:0000313" key="4">
    <source>
        <dbReference type="EMBL" id="ORX37150.1"/>
    </source>
</evidence>
<gene>
    <name evidence="4" type="ORF">BD324DRAFT_642131</name>
</gene>
<feature type="binding site" evidence="3">
    <location>
        <position position="171"/>
    </location>
    <ligand>
        <name>substrate</name>
    </ligand>
</feature>
<dbReference type="GO" id="GO:0000290">
    <property type="term" value="P:deadenylation-dependent decapping of nuclear-transcribed mRNA"/>
    <property type="evidence" value="ECO:0007669"/>
    <property type="project" value="InterPro"/>
</dbReference>
<feature type="binding site" evidence="3">
    <location>
        <position position="169"/>
    </location>
    <ligand>
        <name>substrate</name>
    </ligand>
</feature>